<dbReference type="RefSeq" id="WP_347323096.1">
    <property type="nucleotide sequence ID" value="NZ_JBCGUH010000001.1"/>
</dbReference>
<evidence type="ECO:0000256" key="1">
    <source>
        <dbReference type="ARBA" id="ARBA00010577"/>
    </source>
</evidence>
<feature type="compositionally biased region" description="Low complexity" evidence="4">
    <location>
        <begin position="155"/>
        <end position="222"/>
    </location>
</feature>
<dbReference type="Proteomes" id="UP001597233">
    <property type="component" value="Unassembled WGS sequence"/>
</dbReference>
<keyword evidence="6" id="KW-1185">Reference proteome</keyword>
<comment type="caution">
    <text evidence="5">The sequence shown here is derived from an EMBL/GenBank/DDBJ whole genome shotgun (WGS) entry which is preliminary data.</text>
</comment>
<dbReference type="Pfam" id="PF03963">
    <property type="entry name" value="FlgD"/>
    <property type="match status" value="1"/>
</dbReference>
<evidence type="ECO:0000256" key="4">
    <source>
        <dbReference type="SAM" id="MobiDB-lite"/>
    </source>
</evidence>
<gene>
    <name evidence="5" type="ORF">ACFSC9_23095</name>
</gene>
<feature type="compositionally biased region" description="Low complexity" evidence="4">
    <location>
        <begin position="230"/>
        <end position="289"/>
    </location>
</feature>
<reference evidence="6" key="1">
    <citation type="journal article" date="2019" name="Int. J. Syst. Evol. Microbiol.">
        <title>The Global Catalogue of Microorganisms (GCM) 10K type strain sequencing project: providing services to taxonomists for standard genome sequencing and annotation.</title>
        <authorList>
            <consortium name="The Broad Institute Genomics Platform"/>
            <consortium name="The Broad Institute Genome Sequencing Center for Infectious Disease"/>
            <person name="Wu L."/>
            <person name="Ma J."/>
        </authorList>
    </citation>
    <scope>NUCLEOTIDE SEQUENCE [LARGE SCALE GENOMIC DNA]</scope>
    <source>
        <strain evidence="6">CCUG 54950</strain>
    </source>
</reference>
<sequence length="289" mass="29020">MPDLISTSNTWPNYSTSNVQAAAASKKKDLGKDQFLSILVAQLKNQDPTAPMDNAQFVAQMAQFSSVEQLISINDKMDKMQGSMDTSLGGASELIGKKITWLNEKTDPKTGATISSTYESGKAESIILKNKVLYAQVGEDAIPLSLITKVEPGTTSGATTAASETPATSSTTPAASTTTPAASTATPTTGSTTTPAASTETPASTSTGNTSTSDTASTSAATENKSSEPASTATTGNSASNNGTTNESTAAPAATATGSKTSTETTDSSDSSTSTTSSSAASTSGENAS</sequence>
<comment type="similarity">
    <text evidence="1 3">Belongs to the FlgD family.</text>
</comment>
<keyword evidence="5" id="KW-0282">Flagellum</keyword>
<proteinExistence type="inferred from homology"/>
<evidence type="ECO:0000256" key="2">
    <source>
        <dbReference type="ARBA" id="ARBA00022795"/>
    </source>
</evidence>
<dbReference type="InterPro" id="IPR005648">
    <property type="entry name" value="FlgD"/>
</dbReference>
<protein>
    <recommendedName>
        <fullName evidence="3">Basal-body rod modification protein FlgD</fullName>
    </recommendedName>
</protein>
<keyword evidence="5" id="KW-0966">Cell projection</keyword>
<keyword evidence="5" id="KW-0969">Cilium</keyword>
<comment type="function">
    <text evidence="3">Required for flagellar hook formation. May act as a scaffolding protein.</text>
</comment>
<organism evidence="5 6">
    <name type="scientific">Paenibacillus wenxiniae</name>
    <dbReference type="NCBI Taxonomy" id="1636843"/>
    <lineage>
        <taxon>Bacteria</taxon>
        <taxon>Bacillati</taxon>
        <taxon>Bacillota</taxon>
        <taxon>Bacilli</taxon>
        <taxon>Bacillales</taxon>
        <taxon>Paenibacillaceae</taxon>
        <taxon>Paenibacillus</taxon>
    </lineage>
</organism>
<evidence type="ECO:0000313" key="5">
    <source>
        <dbReference type="EMBL" id="MFD1888379.1"/>
    </source>
</evidence>
<accession>A0ABW4RRW3</accession>
<keyword evidence="2 3" id="KW-1005">Bacterial flagellum biogenesis</keyword>
<evidence type="ECO:0000313" key="6">
    <source>
        <dbReference type="Proteomes" id="UP001597233"/>
    </source>
</evidence>
<evidence type="ECO:0000256" key="3">
    <source>
        <dbReference type="RuleBase" id="RU362076"/>
    </source>
</evidence>
<name>A0ABW4RRW3_9BACL</name>
<feature type="region of interest" description="Disordered" evidence="4">
    <location>
        <begin position="155"/>
        <end position="289"/>
    </location>
</feature>
<dbReference type="EMBL" id="JBHUEH010000032">
    <property type="protein sequence ID" value="MFD1888379.1"/>
    <property type="molecule type" value="Genomic_DNA"/>
</dbReference>